<proteinExistence type="predicted"/>
<dbReference type="InterPro" id="IPR036790">
    <property type="entry name" value="Frizzled_dom_sf"/>
</dbReference>
<gene>
    <name evidence="2" type="ORF">TMSB3V08_LOCUS11754</name>
</gene>
<dbReference type="Gene3D" id="1.10.2000.10">
    <property type="entry name" value="Frizzled cysteine-rich domain"/>
    <property type="match status" value="1"/>
</dbReference>
<dbReference type="EMBL" id="OB799002">
    <property type="protein sequence ID" value="CAD7435106.1"/>
    <property type="molecule type" value="Genomic_DNA"/>
</dbReference>
<sequence length="235" mass="25965">MENAEFELKLSLSYVKAVVGTFFTYFVGLKPVEGNDLVVHFNVHFDPRWLRVQTSDLFTVLSNEIILEEPMYLANLTIDPNSIDVKESSAALTTQQPLSSTTAVTLSPPITVQPVPRRCGPVRLEYCNKLLYNSTSYPNKLGHKNLQEVLDNVIAFSTSSPSAPSTSSPSAPSTSSPSAPSTSSPSAPKYKLSLCSKYKLSLCSKYKLSFCSKYKLSLCSKYKLSLIGDSYWLFM</sequence>
<dbReference type="SUPFAM" id="SSF63501">
    <property type="entry name" value="Frizzled cysteine-rich domain"/>
    <property type="match status" value="1"/>
</dbReference>
<organism evidence="2">
    <name type="scientific">Timema monikensis</name>
    <dbReference type="NCBI Taxonomy" id="170555"/>
    <lineage>
        <taxon>Eukaryota</taxon>
        <taxon>Metazoa</taxon>
        <taxon>Ecdysozoa</taxon>
        <taxon>Arthropoda</taxon>
        <taxon>Hexapoda</taxon>
        <taxon>Insecta</taxon>
        <taxon>Pterygota</taxon>
        <taxon>Neoptera</taxon>
        <taxon>Polyneoptera</taxon>
        <taxon>Phasmatodea</taxon>
        <taxon>Timematodea</taxon>
        <taxon>Timematoidea</taxon>
        <taxon>Timematidae</taxon>
        <taxon>Timema</taxon>
    </lineage>
</organism>
<accession>A0A7R9HUD5</accession>
<evidence type="ECO:0000313" key="2">
    <source>
        <dbReference type="EMBL" id="CAD7435106.1"/>
    </source>
</evidence>
<reference evidence="2" key="1">
    <citation type="submission" date="2020-11" db="EMBL/GenBank/DDBJ databases">
        <authorList>
            <person name="Tran Van P."/>
        </authorList>
    </citation>
    <scope>NUCLEOTIDE SEQUENCE</scope>
</reference>
<dbReference type="AlphaFoldDB" id="A0A7R9HUD5"/>
<evidence type="ECO:0000256" key="1">
    <source>
        <dbReference type="SAM" id="MobiDB-lite"/>
    </source>
</evidence>
<feature type="region of interest" description="Disordered" evidence="1">
    <location>
        <begin position="161"/>
        <end position="188"/>
    </location>
</feature>
<name>A0A7R9HUD5_9NEOP</name>
<protein>
    <submittedName>
        <fullName evidence="2">Uncharacterized protein</fullName>
    </submittedName>
</protein>